<reference evidence="2" key="1">
    <citation type="submission" date="2021-01" db="EMBL/GenBank/DDBJ databases">
        <title>Whole genome shotgun sequence of Planobispora rosea NBRC 15558.</title>
        <authorList>
            <person name="Komaki H."/>
            <person name="Tamura T."/>
        </authorList>
    </citation>
    <scope>NUCLEOTIDE SEQUENCE</scope>
    <source>
        <strain evidence="2">NBRC 15558</strain>
    </source>
</reference>
<dbReference type="Gene3D" id="3.40.630.30">
    <property type="match status" value="1"/>
</dbReference>
<dbReference type="AlphaFoldDB" id="A0A8J3S081"/>
<dbReference type="InterPro" id="IPR016181">
    <property type="entry name" value="Acyl_CoA_acyltransferase"/>
</dbReference>
<dbReference type="PANTHER" id="PTHR43792:SF1">
    <property type="entry name" value="N-ACETYLTRANSFERASE DOMAIN-CONTAINING PROTEIN"/>
    <property type="match status" value="1"/>
</dbReference>
<comment type="caution">
    <text evidence="2">The sequence shown here is derived from an EMBL/GenBank/DDBJ whole genome shotgun (WGS) entry which is preliminary data.</text>
</comment>
<feature type="domain" description="N-acetyltransferase" evidence="1">
    <location>
        <begin position="16"/>
        <end position="168"/>
    </location>
</feature>
<dbReference type="InterPro" id="IPR051531">
    <property type="entry name" value="N-acetyltransferase"/>
</dbReference>
<gene>
    <name evidence="2" type="ORF">Pro02_28880</name>
</gene>
<dbReference type="Proteomes" id="UP000655044">
    <property type="component" value="Unassembled WGS sequence"/>
</dbReference>
<keyword evidence="3" id="KW-1185">Reference proteome</keyword>
<proteinExistence type="predicted"/>
<evidence type="ECO:0000313" key="3">
    <source>
        <dbReference type="Proteomes" id="UP000655044"/>
    </source>
</evidence>
<name>A0A8J3S081_PLARO</name>
<dbReference type="EMBL" id="BOOI01000024">
    <property type="protein sequence ID" value="GIH84480.1"/>
    <property type="molecule type" value="Genomic_DNA"/>
</dbReference>
<accession>A0A8J3S081</accession>
<dbReference type="CDD" id="cd04301">
    <property type="entry name" value="NAT_SF"/>
    <property type="match status" value="1"/>
</dbReference>
<protein>
    <submittedName>
        <fullName evidence="2">Acetyltransferase</fullName>
    </submittedName>
</protein>
<dbReference type="SUPFAM" id="SSF55729">
    <property type="entry name" value="Acyl-CoA N-acyltransferases (Nat)"/>
    <property type="match status" value="1"/>
</dbReference>
<dbReference type="RefSeq" id="WP_189242111.1">
    <property type="nucleotide sequence ID" value="NZ_BMQP01000009.1"/>
</dbReference>
<dbReference type="InterPro" id="IPR000182">
    <property type="entry name" value="GNAT_dom"/>
</dbReference>
<dbReference type="GO" id="GO:0016747">
    <property type="term" value="F:acyltransferase activity, transferring groups other than amino-acyl groups"/>
    <property type="evidence" value="ECO:0007669"/>
    <property type="project" value="InterPro"/>
</dbReference>
<sequence length="183" mass="19227">MDHPSFRAEGISTPRLTLEPLRVEHAEEMAAALADPALHTFIGGSPATAAQLRDRYTRVLAGPPSGSAEAWLNWVIRLEDALVGYVQATVTPERATVAWVVGTPWQGGGVATEAARAVVAWLGERGATPVAATIHPGHTASAAVARRLGLAPTAERVDGEVLWLLPEDRCVPGTTPTTPSDDS</sequence>
<evidence type="ECO:0000259" key="1">
    <source>
        <dbReference type="PROSITE" id="PS51186"/>
    </source>
</evidence>
<evidence type="ECO:0000313" key="2">
    <source>
        <dbReference type="EMBL" id="GIH84480.1"/>
    </source>
</evidence>
<organism evidence="2 3">
    <name type="scientific">Planobispora rosea</name>
    <dbReference type="NCBI Taxonomy" id="35762"/>
    <lineage>
        <taxon>Bacteria</taxon>
        <taxon>Bacillati</taxon>
        <taxon>Actinomycetota</taxon>
        <taxon>Actinomycetes</taxon>
        <taxon>Streptosporangiales</taxon>
        <taxon>Streptosporangiaceae</taxon>
        <taxon>Planobispora</taxon>
    </lineage>
</organism>
<dbReference type="PANTHER" id="PTHR43792">
    <property type="entry name" value="GNAT FAMILY, PUTATIVE (AFU_ORTHOLOGUE AFUA_3G00765)-RELATED-RELATED"/>
    <property type="match status" value="1"/>
</dbReference>
<dbReference type="Pfam" id="PF13302">
    <property type="entry name" value="Acetyltransf_3"/>
    <property type="match status" value="1"/>
</dbReference>
<dbReference type="PROSITE" id="PS51186">
    <property type="entry name" value="GNAT"/>
    <property type="match status" value="1"/>
</dbReference>